<proteinExistence type="inferred from homology"/>
<evidence type="ECO:0008006" key="12">
    <source>
        <dbReference type="Google" id="ProtNLM"/>
    </source>
</evidence>
<reference evidence="10 11" key="1">
    <citation type="journal article" date="2014" name="Genome Announc.">
        <title>Genome Sequence and Methylome of Soil Bacterium Gemmatirosa kalamazoonensis KBS708T, a Member of the Rarely Cultivated Gemmatimonadetes Phylum.</title>
        <authorList>
            <person name="Debruyn J.M."/>
            <person name="Radosevich M."/>
            <person name="Wommack K.E."/>
            <person name="Polson S.W."/>
            <person name="Hauser L.J."/>
            <person name="Fawaz M.N."/>
            <person name="Korlach J."/>
            <person name="Tsai Y.C."/>
        </authorList>
    </citation>
    <scope>NUCLEOTIDE SEQUENCE [LARGE SCALE GENOMIC DNA]</scope>
    <source>
        <strain evidence="10 11">KBS708</strain>
    </source>
</reference>
<feature type="domain" description="ABC3 transporter permease C-terminal" evidence="8">
    <location>
        <begin position="158"/>
        <end position="271"/>
    </location>
</feature>
<comment type="subcellular location">
    <subcellularLocation>
        <location evidence="1">Cell membrane</location>
        <topology evidence="1">Multi-pass membrane protein</topology>
    </subcellularLocation>
</comment>
<gene>
    <name evidence="10" type="ORF">J421_0231</name>
</gene>
<feature type="transmembrane region" description="Helical" evidence="7">
    <location>
        <begin position="207"/>
        <end position="229"/>
    </location>
</feature>
<dbReference type="GO" id="GO:0022857">
    <property type="term" value="F:transmembrane transporter activity"/>
    <property type="evidence" value="ECO:0007669"/>
    <property type="project" value="TreeGrafter"/>
</dbReference>
<dbReference type="GO" id="GO:0005886">
    <property type="term" value="C:plasma membrane"/>
    <property type="evidence" value="ECO:0007669"/>
    <property type="project" value="UniProtKB-SubCell"/>
</dbReference>
<organism evidence="10 11">
    <name type="scientific">Gemmatirosa kalamazoonensis</name>
    <dbReference type="NCBI Taxonomy" id="861299"/>
    <lineage>
        <taxon>Bacteria</taxon>
        <taxon>Pseudomonadati</taxon>
        <taxon>Gemmatimonadota</taxon>
        <taxon>Gemmatimonadia</taxon>
        <taxon>Gemmatimonadales</taxon>
        <taxon>Gemmatimonadaceae</taxon>
        <taxon>Gemmatirosa</taxon>
    </lineage>
</organism>
<evidence type="ECO:0000256" key="7">
    <source>
        <dbReference type="SAM" id="Phobius"/>
    </source>
</evidence>
<evidence type="ECO:0000256" key="2">
    <source>
        <dbReference type="ARBA" id="ARBA00022475"/>
    </source>
</evidence>
<dbReference type="KEGG" id="gba:J421_0231"/>
<name>W0REG6_9BACT</name>
<dbReference type="Proteomes" id="UP000019151">
    <property type="component" value="Chromosome"/>
</dbReference>
<protein>
    <recommendedName>
        <fullName evidence="12">ABC3 transporter permease protein domain-containing protein</fullName>
    </recommendedName>
</protein>
<accession>W0REG6</accession>
<sequence>MNRVGPGFFGTLGIPLLRGRDFTARDDSSGALVAVVSARLARALWPGADPLGRRIVWPDPWGEPRPAMTVVGVAADIRYLSLTDEPPLLLYVPMLQAYDARATVAVRSAGDGRAAVAAVARVVHELDPDLPVVAAHTMREQMAGTLWRQRTAAVWVSAFGVLAVLLAALGLYGVAAQGVEQRRREHSVRLALGASPRRITGNVVAEGLALAGAGLIVGIPAAVTAAAVVRATVAGATGAGAALPLGAALLLLAVTLVACALPARRASRANPADALRAE</sequence>
<keyword evidence="11" id="KW-1185">Reference proteome</keyword>
<keyword evidence="5 7" id="KW-0472">Membrane</keyword>
<keyword evidence="3 7" id="KW-0812">Transmembrane</keyword>
<keyword evidence="2" id="KW-1003">Cell membrane</keyword>
<evidence type="ECO:0000313" key="10">
    <source>
        <dbReference type="EMBL" id="AHG87768.1"/>
    </source>
</evidence>
<dbReference type="EMBL" id="CP007128">
    <property type="protein sequence ID" value="AHG87768.1"/>
    <property type="molecule type" value="Genomic_DNA"/>
</dbReference>
<dbReference type="Pfam" id="PF02687">
    <property type="entry name" value="FtsX"/>
    <property type="match status" value="1"/>
</dbReference>
<evidence type="ECO:0000259" key="9">
    <source>
        <dbReference type="Pfam" id="PF12704"/>
    </source>
</evidence>
<dbReference type="InParanoid" id="W0REG6"/>
<dbReference type="InterPro" id="IPR025857">
    <property type="entry name" value="MacB_PCD"/>
</dbReference>
<dbReference type="InterPro" id="IPR003838">
    <property type="entry name" value="ABC3_permease_C"/>
</dbReference>
<evidence type="ECO:0000256" key="4">
    <source>
        <dbReference type="ARBA" id="ARBA00022989"/>
    </source>
</evidence>
<dbReference type="PANTHER" id="PTHR30572:SF4">
    <property type="entry name" value="ABC TRANSPORTER PERMEASE YTRF"/>
    <property type="match status" value="1"/>
</dbReference>
<feature type="transmembrane region" description="Helical" evidence="7">
    <location>
        <begin position="241"/>
        <end position="261"/>
    </location>
</feature>
<feature type="domain" description="MacB-like periplasmic core" evidence="9">
    <location>
        <begin position="4"/>
        <end position="120"/>
    </location>
</feature>
<dbReference type="eggNOG" id="COG0577">
    <property type="taxonomic scope" value="Bacteria"/>
</dbReference>
<evidence type="ECO:0000256" key="3">
    <source>
        <dbReference type="ARBA" id="ARBA00022692"/>
    </source>
</evidence>
<comment type="similarity">
    <text evidence="6">Belongs to the ABC-4 integral membrane protein family.</text>
</comment>
<evidence type="ECO:0000256" key="1">
    <source>
        <dbReference type="ARBA" id="ARBA00004651"/>
    </source>
</evidence>
<evidence type="ECO:0000256" key="5">
    <source>
        <dbReference type="ARBA" id="ARBA00023136"/>
    </source>
</evidence>
<dbReference type="STRING" id="861299.J421_0231"/>
<keyword evidence="4 7" id="KW-1133">Transmembrane helix</keyword>
<dbReference type="HOGENOM" id="CLU_1000246_0_0_0"/>
<feature type="transmembrane region" description="Helical" evidence="7">
    <location>
        <begin position="152"/>
        <end position="174"/>
    </location>
</feature>
<dbReference type="InterPro" id="IPR050250">
    <property type="entry name" value="Macrolide_Exporter_MacB"/>
</dbReference>
<evidence type="ECO:0000259" key="8">
    <source>
        <dbReference type="Pfam" id="PF02687"/>
    </source>
</evidence>
<evidence type="ECO:0000256" key="6">
    <source>
        <dbReference type="ARBA" id="ARBA00038076"/>
    </source>
</evidence>
<dbReference type="PANTHER" id="PTHR30572">
    <property type="entry name" value="MEMBRANE COMPONENT OF TRANSPORTER-RELATED"/>
    <property type="match status" value="1"/>
</dbReference>
<dbReference type="AlphaFoldDB" id="W0REG6"/>
<dbReference type="Pfam" id="PF12704">
    <property type="entry name" value="MacB_PCD"/>
    <property type="match status" value="1"/>
</dbReference>
<evidence type="ECO:0000313" key="11">
    <source>
        <dbReference type="Proteomes" id="UP000019151"/>
    </source>
</evidence>